<evidence type="ECO:0000256" key="1">
    <source>
        <dbReference type="SAM" id="MobiDB-lite"/>
    </source>
</evidence>
<sequence>MFGQGRPLFGFPLPRRWASAGWIAALWLLAFASIATPIPAAALQPAVPAAMRIRVSWSLNQPTNLQATLRTQQATLRAPQNLCLSTGSTGGFRLRRDGHQLQFLPRGQAAFGGFDIVVEGDLQDSLELSLAASVDPTPGTSSAPQTAGQPVTRTVRLAELRSETVAFEIPGLGTVQVQRSPGDSIHADFQRDALVFWTSEQVPLQLRILPTAAVHAGETLETRMTVRAARGGRVVHKQHWSTPVDEQGQIAPLDAGPLTIPAQEGAYDIELVCVRPRGSALGLLKTDLRALRGETTVAARTVQVAAIAKQRPATAGEAFRPIGKIQPLRRTWSMPRLLPSVTAGLVASEEPVASGALGEELHAGEPIAVLGPAAWYASPLPVAELGRPHLLVIRYPKNQLMQLGVSVVQPDAGGNIPPLGTDTGVAASVVAGPLSGEPWAEHRVVFWPHHRRPYVVLTNHDSDEPVRFESIRVEAGPLDLASASLSSDAATLTTTAGGSTPATVTAAGTDTDTDIKTFSDASGAAMRSRLAALYLDKPLLAECFGDGGVLDQENGMVLEDWQTFLTAGQRLVDYLKWAGYNGAIVTVSSDGGTLYPSDLIQATPRFDNGVFSSRGHDPIRKDVLELLMRLCDREGLQLVPSVEWTTPIPQLERLLDDPQHDAGIQPVDFHQRPYRHDPTAQVGEVPYYNPLHPQVQAVLAAAVAELTQRYQGHRCFTGLGVHLGKATPMQLPPAQWTQDPLLVQRFLRQQSMAGGAATVPSEATALAQWLAAEGAESFAGWRAAQLTDFYRRLTAAVAGRRLLVLSADGSGSLSTSYSFGLDWQQLGAIDNLVPLRLIRESVFRDVVQQASDARYNESSKWDQQLATAKAAGALVFRPSLETRNPSLREHAPVAAGANRKNWYVHAVPDGQRYRHQLIRTLENVDAQVLAVGGWTAPLGQEQATREVLRTFALLPPQVMQPVPASGDESASIRVRQLVSATETFVSAVNPSPWPLTLDVQFGKPVSGQMISGQMVSGTDAGGRQAWNAPNGLWQVTLAPGQLAAIVLQGSAPVQRWREGPADGPQFTRQLADRVQELAARVAMLANSRIYPELRNGSFDESSERSIPGWMHAQHPPGCVQLASKGFDDDHCVTMNNDGTSSSKTWIVSAPFHPPATGRLAVSLQARCETSGSDPVQPALRVGIEGRVHGAPLRRSVTLTPQADGQWQAAPLWLEVEELGSEEIEELRLTIDLLTPGRVWIDNVQLHDFFLTQAERSRLQTQTFLAVQRIRHDDLTGAAKLFQSHWGRYLMSLRVPQPPPRGVPGAAAEPLSVPPEEPSPGIAERVRGWLPSPMRF</sequence>
<evidence type="ECO:0000313" key="4">
    <source>
        <dbReference type="Proteomes" id="UP000325286"/>
    </source>
</evidence>
<name>A0A5B9QSU6_9BACT</name>
<protein>
    <recommendedName>
        <fullName evidence="2">Glycosyl hydrolase-like 10 domain-containing protein</fullName>
    </recommendedName>
</protein>
<dbReference type="Proteomes" id="UP000325286">
    <property type="component" value="Chromosome"/>
</dbReference>
<dbReference type="OrthoDB" id="271087at2"/>
<gene>
    <name evidence="3" type="ORF">UC8_21420</name>
</gene>
<dbReference type="RefSeq" id="WP_068141239.1">
    <property type="nucleotide sequence ID" value="NZ_CP042914.1"/>
</dbReference>
<reference evidence="3 4" key="1">
    <citation type="submission" date="2019-08" db="EMBL/GenBank/DDBJ databases">
        <title>Deep-cultivation of Planctomycetes and their phenomic and genomic characterization uncovers novel biology.</title>
        <authorList>
            <person name="Wiegand S."/>
            <person name="Jogler M."/>
            <person name="Boedeker C."/>
            <person name="Pinto D."/>
            <person name="Vollmers J."/>
            <person name="Rivas-Marin E."/>
            <person name="Kohn T."/>
            <person name="Peeters S.H."/>
            <person name="Heuer A."/>
            <person name="Rast P."/>
            <person name="Oberbeckmann S."/>
            <person name="Bunk B."/>
            <person name="Jeske O."/>
            <person name="Meyerdierks A."/>
            <person name="Storesund J.E."/>
            <person name="Kallscheuer N."/>
            <person name="Luecker S."/>
            <person name="Lage O.M."/>
            <person name="Pohl T."/>
            <person name="Merkel B.J."/>
            <person name="Hornburger P."/>
            <person name="Mueller R.-W."/>
            <person name="Bruemmer F."/>
            <person name="Labrenz M."/>
            <person name="Spormann A.M."/>
            <person name="Op den Camp H."/>
            <person name="Overmann J."/>
            <person name="Amann R."/>
            <person name="Jetten M.S.M."/>
            <person name="Mascher T."/>
            <person name="Medema M.H."/>
            <person name="Devos D.P."/>
            <person name="Kaster A.-K."/>
            <person name="Ovreas L."/>
            <person name="Rohde M."/>
            <person name="Galperin M.Y."/>
            <person name="Jogler C."/>
        </authorList>
    </citation>
    <scope>NUCLEOTIDE SEQUENCE [LARGE SCALE GENOMIC DNA]</scope>
    <source>
        <strain evidence="3 4">UC8</strain>
    </source>
</reference>
<keyword evidence="4" id="KW-1185">Reference proteome</keyword>
<dbReference type="InterPro" id="IPR003790">
    <property type="entry name" value="GHL10"/>
</dbReference>
<dbReference type="KEGG" id="rul:UC8_21420"/>
<feature type="domain" description="Glycosyl hydrolase-like 10" evidence="2">
    <location>
        <begin position="569"/>
        <end position="852"/>
    </location>
</feature>
<evidence type="ECO:0000259" key="2">
    <source>
        <dbReference type="Pfam" id="PF02638"/>
    </source>
</evidence>
<dbReference type="Gene3D" id="3.20.20.80">
    <property type="entry name" value="Glycosidases"/>
    <property type="match status" value="1"/>
</dbReference>
<proteinExistence type="predicted"/>
<feature type="region of interest" description="Disordered" evidence="1">
    <location>
        <begin position="1299"/>
        <end position="1323"/>
    </location>
</feature>
<dbReference type="Pfam" id="PF02638">
    <property type="entry name" value="GHL10"/>
    <property type="match status" value="1"/>
</dbReference>
<evidence type="ECO:0000313" key="3">
    <source>
        <dbReference type="EMBL" id="QEG40136.1"/>
    </source>
</evidence>
<organism evidence="3 4">
    <name type="scientific">Roseimaritima ulvae</name>
    <dbReference type="NCBI Taxonomy" id="980254"/>
    <lineage>
        <taxon>Bacteria</taxon>
        <taxon>Pseudomonadati</taxon>
        <taxon>Planctomycetota</taxon>
        <taxon>Planctomycetia</taxon>
        <taxon>Pirellulales</taxon>
        <taxon>Pirellulaceae</taxon>
        <taxon>Roseimaritima</taxon>
    </lineage>
</organism>
<accession>A0A5B9QSU6</accession>
<dbReference type="EMBL" id="CP042914">
    <property type="protein sequence ID" value="QEG40136.1"/>
    <property type="molecule type" value="Genomic_DNA"/>
</dbReference>